<evidence type="ECO:0000256" key="1">
    <source>
        <dbReference type="SAM" id="MobiDB-lite"/>
    </source>
</evidence>
<sequence length="352" mass="38200">MSTHSGFFKGDNHVEVMSVIANCGTDTKRARDALIIYILAKQRKGKSAAYIEGKLTDMECSFGSDPSLHSAFHKARSKTGMPPSQVLPSPPPGIMGKASVGSRPSGSDYHNDSSSHPSPAPALIATSVSAPSPTYWRLRPSNSADGPAQVPHIQTEPGWAATFIADSATSVETSRRRGNTYAGPSRPPSYMTSASQHGSGHPHVHQHNDHEYTLTLANIGRNSPLDVPWRTDALLLPIEPLAGLSCRLPTFEHSDSHMSGSEAEHHSFSRGIGAGNHVLYRISEDLEFTMSSLSLPAVVRREIIKCVFCERGYDRERWSTVLGECGLDSASAVYLLEEMDREVAYRGSRDGF</sequence>
<evidence type="ECO:0000313" key="3">
    <source>
        <dbReference type="Proteomes" id="UP000053558"/>
    </source>
</evidence>
<accession>A0A5M3N4Y6</accession>
<gene>
    <name evidence="2" type="ORF">CONPUDRAFT_160836</name>
</gene>
<dbReference type="RefSeq" id="XP_007762902.1">
    <property type="nucleotide sequence ID" value="XM_007764712.1"/>
</dbReference>
<protein>
    <submittedName>
        <fullName evidence="2">Uncharacterized protein</fullName>
    </submittedName>
</protein>
<reference evidence="3" key="1">
    <citation type="journal article" date="2012" name="Science">
        <title>The Paleozoic origin of enzymatic lignin decomposition reconstructed from 31 fungal genomes.</title>
        <authorList>
            <person name="Floudas D."/>
            <person name="Binder M."/>
            <person name="Riley R."/>
            <person name="Barry K."/>
            <person name="Blanchette R.A."/>
            <person name="Henrissat B."/>
            <person name="Martinez A.T."/>
            <person name="Otillar R."/>
            <person name="Spatafora J.W."/>
            <person name="Yadav J.S."/>
            <person name="Aerts A."/>
            <person name="Benoit I."/>
            <person name="Boyd A."/>
            <person name="Carlson A."/>
            <person name="Copeland A."/>
            <person name="Coutinho P.M."/>
            <person name="de Vries R.P."/>
            <person name="Ferreira P."/>
            <person name="Findley K."/>
            <person name="Foster B."/>
            <person name="Gaskell J."/>
            <person name="Glotzer D."/>
            <person name="Gorecki P."/>
            <person name="Heitman J."/>
            <person name="Hesse C."/>
            <person name="Hori C."/>
            <person name="Igarashi K."/>
            <person name="Jurgens J.A."/>
            <person name="Kallen N."/>
            <person name="Kersten P."/>
            <person name="Kohler A."/>
            <person name="Kuees U."/>
            <person name="Kumar T.K.A."/>
            <person name="Kuo A."/>
            <person name="LaButti K."/>
            <person name="Larrondo L.F."/>
            <person name="Lindquist E."/>
            <person name="Ling A."/>
            <person name="Lombard V."/>
            <person name="Lucas S."/>
            <person name="Lundell T."/>
            <person name="Martin R."/>
            <person name="McLaughlin D.J."/>
            <person name="Morgenstern I."/>
            <person name="Morin E."/>
            <person name="Murat C."/>
            <person name="Nagy L.G."/>
            <person name="Nolan M."/>
            <person name="Ohm R.A."/>
            <person name="Patyshakuliyeva A."/>
            <person name="Rokas A."/>
            <person name="Ruiz-Duenas F.J."/>
            <person name="Sabat G."/>
            <person name="Salamov A."/>
            <person name="Samejima M."/>
            <person name="Schmutz J."/>
            <person name="Slot J.C."/>
            <person name="St John F."/>
            <person name="Stenlid J."/>
            <person name="Sun H."/>
            <person name="Sun S."/>
            <person name="Syed K."/>
            <person name="Tsang A."/>
            <person name="Wiebenga A."/>
            <person name="Young D."/>
            <person name="Pisabarro A."/>
            <person name="Eastwood D.C."/>
            <person name="Martin F."/>
            <person name="Cullen D."/>
            <person name="Grigoriev I.V."/>
            <person name="Hibbett D.S."/>
        </authorList>
    </citation>
    <scope>NUCLEOTIDE SEQUENCE [LARGE SCALE GENOMIC DNA]</scope>
    <source>
        <strain evidence="3">RWD-64-598 SS2</strain>
    </source>
</reference>
<feature type="region of interest" description="Disordered" evidence="1">
    <location>
        <begin position="73"/>
        <end position="125"/>
    </location>
</feature>
<evidence type="ECO:0000313" key="2">
    <source>
        <dbReference type="EMBL" id="EIW85915.1"/>
    </source>
</evidence>
<dbReference type="Proteomes" id="UP000053558">
    <property type="component" value="Unassembled WGS sequence"/>
</dbReference>
<dbReference type="KEGG" id="cput:CONPUDRAFT_160836"/>
<dbReference type="GeneID" id="19204424"/>
<keyword evidence="3" id="KW-1185">Reference proteome</keyword>
<dbReference type="AlphaFoldDB" id="A0A5M3N4Y6"/>
<organism evidence="2 3">
    <name type="scientific">Coniophora puteana (strain RWD-64-598)</name>
    <name type="common">Brown rot fungus</name>
    <dbReference type="NCBI Taxonomy" id="741705"/>
    <lineage>
        <taxon>Eukaryota</taxon>
        <taxon>Fungi</taxon>
        <taxon>Dikarya</taxon>
        <taxon>Basidiomycota</taxon>
        <taxon>Agaricomycotina</taxon>
        <taxon>Agaricomycetes</taxon>
        <taxon>Agaricomycetidae</taxon>
        <taxon>Boletales</taxon>
        <taxon>Coniophorineae</taxon>
        <taxon>Coniophoraceae</taxon>
        <taxon>Coniophora</taxon>
    </lineage>
</organism>
<name>A0A5M3N4Y6_CONPW</name>
<feature type="region of interest" description="Disordered" evidence="1">
    <location>
        <begin position="170"/>
        <end position="206"/>
    </location>
</feature>
<dbReference type="OrthoDB" id="2691002at2759"/>
<proteinExistence type="predicted"/>
<comment type="caution">
    <text evidence="2">The sequence shown here is derived from an EMBL/GenBank/DDBJ whole genome shotgun (WGS) entry which is preliminary data.</text>
</comment>
<dbReference type="EMBL" id="JH711573">
    <property type="protein sequence ID" value="EIW85915.1"/>
    <property type="molecule type" value="Genomic_DNA"/>
</dbReference>